<name>A0A1W6SQX0_9PROT</name>
<accession>A0A1W6SQX0</accession>
<evidence type="ECO:0000313" key="1">
    <source>
        <dbReference type="EMBL" id="ARO88162.1"/>
    </source>
</evidence>
<dbReference type="EMBL" id="CP021106">
    <property type="protein sequence ID" value="ARO88162.1"/>
    <property type="molecule type" value="Genomic_DNA"/>
</dbReference>
<sequence length="93" mass="10363">MAADSKEPDQLDGNLLLRNIIAPLLPENDPPSTRFTVEPRFEKSKPLTERLTGVFDVGRLNIEVGVVPPDIMLPPCIDTILEGLIREAVFPNW</sequence>
<proteinExistence type="predicted"/>
<dbReference type="Proteomes" id="UP000012179">
    <property type="component" value="Chromosome"/>
</dbReference>
<protein>
    <submittedName>
        <fullName evidence="1">Uncharacterized protein</fullName>
    </submittedName>
</protein>
<organism evidence="1 2">
    <name type="scientific">Nitrosospira lacus</name>
    <dbReference type="NCBI Taxonomy" id="1288494"/>
    <lineage>
        <taxon>Bacteria</taxon>
        <taxon>Pseudomonadati</taxon>
        <taxon>Pseudomonadota</taxon>
        <taxon>Betaproteobacteria</taxon>
        <taxon>Nitrosomonadales</taxon>
        <taxon>Nitrosomonadaceae</taxon>
        <taxon>Nitrosospira</taxon>
    </lineage>
</organism>
<gene>
    <name evidence="1" type="ORF">EBAPG3_010450</name>
</gene>
<keyword evidence="2" id="KW-1185">Reference proteome</keyword>
<dbReference type="KEGG" id="nlc:EBAPG3_010450"/>
<evidence type="ECO:0000313" key="2">
    <source>
        <dbReference type="Proteomes" id="UP000012179"/>
    </source>
</evidence>
<reference evidence="1 2" key="1">
    <citation type="journal article" date="2015" name="Int. J. Syst. Evol. Microbiol.">
        <title>Nitrosospira lacus sp. nov., a psychrotolerant, ammonia-oxidizing bacterium from sandy lake sediment.</title>
        <authorList>
            <person name="Urakawa H."/>
            <person name="Garcia J.C."/>
            <person name="Nielsen J.L."/>
            <person name="Le V.Q."/>
            <person name="Kozlowski J.A."/>
            <person name="Stein L.Y."/>
            <person name="Lim C.K."/>
            <person name="Pommerening-Roser A."/>
            <person name="Martens-Habbena W."/>
            <person name="Stahl D.A."/>
            <person name="Klotz M.G."/>
        </authorList>
    </citation>
    <scope>NUCLEOTIDE SEQUENCE [LARGE SCALE GENOMIC DNA]</scope>
    <source>
        <strain evidence="1 2">APG3</strain>
    </source>
</reference>
<dbReference type="AlphaFoldDB" id="A0A1W6SQX0"/>
<dbReference type="RefSeq" id="WP_040852184.1">
    <property type="nucleotide sequence ID" value="NZ_CP021106.3"/>
</dbReference>